<dbReference type="HOGENOM" id="CLU_2276643_0_0_1"/>
<protein>
    <submittedName>
        <fullName evidence="1">Predicted protein</fullName>
    </submittedName>
</protein>
<dbReference type="Proteomes" id="UP000663419">
    <property type="component" value="Chromosome 3"/>
</dbReference>
<name>F0USK9_AJEC8</name>
<dbReference type="VEuPathDB" id="FungiDB:I7I53_02044"/>
<sequence length="102" mass="11341">MSNGDLWVCVVQTKRCGLTGAGARIRQNRYFLLSAKAETASSNFMNPMDSVDSGRRLNSRRVVLIDGDDDTNHLVTTTNIDMTPAFSGEPSAACWRPRFPRF</sequence>
<dbReference type="AlphaFoldDB" id="F0USK9"/>
<dbReference type="EMBL" id="DS990642">
    <property type="protein sequence ID" value="EGC48886.1"/>
    <property type="molecule type" value="Genomic_DNA"/>
</dbReference>
<accession>F0USK9</accession>
<evidence type="ECO:0000313" key="2">
    <source>
        <dbReference type="EMBL" id="QSS54485.1"/>
    </source>
</evidence>
<proteinExistence type="predicted"/>
<dbReference type="Proteomes" id="UP000008142">
    <property type="component" value="Unassembled WGS sequence"/>
</dbReference>
<reference evidence="3" key="1">
    <citation type="submission" date="2008-07" db="EMBL/GenBank/DDBJ databases">
        <title>Annotation of Ajellomyces capsulatus strain H88.</title>
        <authorList>
            <person name="Champion M."/>
            <person name="Cuomo C."/>
            <person name="Ma L.-J."/>
            <person name="Henn M.R."/>
            <person name="Sil A."/>
            <person name="Goldman B."/>
            <person name="Young S.K."/>
            <person name="Kodira C.D."/>
            <person name="Zeng Q."/>
            <person name="Koehrsen M."/>
            <person name="Alvarado L."/>
            <person name="Berlin A."/>
            <person name="Borenstein D."/>
            <person name="Chen Z."/>
            <person name="Engels R."/>
            <person name="Freedman E."/>
            <person name="Gellesch M."/>
            <person name="Goldberg J."/>
            <person name="Griggs A."/>
            <person name="Gujja S."/>
            <person name="Heiman D."/>
            <person name="Hepburn T."/>
            <person name="Howarth C."/>
            <person name="Jen D."/>
            <person name="Larson L."/>
            <person name="Lewis B."/>
            <person name="Mehta T."/>
            <person name="Park D."/>
            <person name="Pearson M."/>
            <person name="Roberts A."/>
            <person name="Saif S."/>
            <person name="Shea T."/>
            <person name="Shenoy N."/>
            <person name="Sisk P."/>
            <person name="Stolte C."/>
            <person name="Sykes S."/>
            <person name="Walk T."/>
            <person name="White J."/>
            <person name="Yandava C."/>
            <person name="Klein B."/>
            <person name="McEwen J.G."/>
            <person name="Puccia R."/>
            <person name="Goldman G.H."/>
            <person name="Felipe M.S."/>
            <person name="Nino-Vega G."/>
            <person name="San-Blas G."/>
            <person name="Taylor J."/>
            <person name="Mendoza L."/>
            <person name="Galagan J."/>
            <person name="Nusbaum C."/>
            <person name="Birren B."/>
        </authorList>
    </citation>
    <scope>NUCLEOTIDE SEQUENCE [LARGE SCALE GENOMIC DNA]</scope>
    <source>
        <strain evidence="3">H88</strain>
    </source>
</reference>
<organism evidence="3">
    <name type="scientific">Ajellomyces capsulatus (strain H88)</name>
    <name type="common">Darling's disease fungus</name>
    <name type="synonym">Histoplasma capsulatum</name>
    <dbReference type="NCBI Taxonomy" id="544711"/>
    <lineage>
        <taxon>Eukaryota</taxon>
        <taxon>Fungi</taxon>
        <taxon>Dikarya</taxon>
        <taxon>Ascomycota</taxon>
        <taxon>Pezizomycotina</taxon>
        <taxon>Eurotiomycetes</taxon>
        <taxon>Eurotiomycetidae</taxon>
        <taxon>Onygenales</taxon>
        <taxon>Ajellomycetaceae</taxon>
        <taxon>Histoplasma</taxon>
    </lineage>
</organism>
<gene>
    <name evidence="1" type="ORF">HCEG_08101</name>
    <name evidence="2" type="ORF">I7I53_02044</name>
</gene>
<evidence type="ECO:0000313" key="3">
    <source>
        <dbReference type="Proteomes" id="UP000008142"/>
    </source>
</evidence>
<evidence type="ECO:0000313" key="1">
    <source>
        <dbReference type="EMBL" id="EGC48886.1"/>
    </source>
</evidence>
<dbReference type="EMBL" id="CP069104">
    <property type="protein sequence ID" value="QSS54485.1"/>
    <property type="molecule type" value="Genomic_DNA"/>
</dbReference>
<reference evidence="2" key="2">
    <citation type="submission" date="2021-01" db="EMBL/GenBank/DDBJ databases">
        <title>Chromosome-level genome assembly of a human fungal pathogen reveals clustering of transcriptionally co-regulated genes.</title>
        <authorList>
            <person name="Voorhies M."/>
            <person name="Cohen S."/>
            <person name="Shea T.P."/>
            <person name="Petrus S."/>
            <person name="Munoz J.F."/>
            <person name="Poplawski S."/>
            <person name="Goldman W.E."/>
            <person name="Michael T."/>
            <person name="Cuomo C.A."/>
            <person name="Sil A."/>
            <person name="Beyhan S."/>
        </authorList>
    </citation>
    <scope>NUCLEOTIDE SEQUENCE</scope>
    <source>
        <strain evidence="2">H88</strain>
    </source>
</reference>